<dbReference type="Proteomes" id="UP000240542">
    <property type="component" value="Unassembled WGS sequence"/>
</dbReference>
<proteinExistence type="predicted"/>
<sequence>MKRREQSQTEQLRKALTEREAQLQEAQARLAALEGSTSLQVGRALTAAAKRPGRGLVRLPRDLIRLWRGSNRTAHTAKRRRSAEPVRSYDAERQEARLLAGSAGPRDGRLVVAGVLSPEARAAVEPYVRVVPLRPHDAQVVFESVDADLLLVTASAAAPGTAWAHVGDPAAADRTRALRWIVDAAAGRGIPSVLVADAPAPPALAGLGYDLVDDGDLGIPLHRFNPVAAEPERAAEPVHAPSDAPASPAVTALLTALGADAPRSEKPGWDALPDLLRGSAAVVGDDTARAEQALVCGARTLLLAPAADTGYPSGVLRTVPPARGGRAEPLRAGLDAVRDDGQLTPEELRTALRTIFLTRAVPVRLAELLGRVALAPGPVSDADPLAGRRVALLAVPTEDTASLALADDVLRQEHPPAELVVPEEAARFAGVERLRSHGLPVRLVPGAALRAAPAPDDWAALANAAEAPWAALWREPRGPGFLADLLCAAECSGADAVGPPFSSFDARPGDTDVDWDSAGQDYVFAGVIRPELARSTLVRRALHPEIWNRHGARLLALAAQPHTVAPHSASKGNS</sequence>
<evidence type="ECO:0000313" key="2">
    <source>
        <dbReference type="EMBL" id="PSK97071.1"/>
    </source>
</evidence>
<dbReference type="EMBL" id="PYGA01000009">
    <property type="protein sequence ID" value="PSK97071.1"/>
    <property type="molecule type" value="Genomic_DNA"/>
</dbReference>
<protein>
    <submittedName>
        <fullName evidence="2">Uncharacterized protein</fullName>
    </submittedName>
</protein>
<evidence type="ECO:0000313" key="3">
    <source>
        <dbReference type="Proteomes" id="UP000240542"/>
    </source>
</evidence>
<name>A0A2P8DIP8_9ACTN</name>
<comment type="caution">
    <text evidence="2">The sequence shown here is derived from an EMBL/GenBank/DDBJ whole genome shotgun (WGS) entry which is preliminary data.</text>
</comment>
<reference evidence="2 3" key="1">
    <citation type="submission" date="2018-03" db="EMBL/GenBank/DDBJ databases">
        <title>Genomic Encyclopedia of Archaeal and Bacterial Type Strains, Phase II (KMG-II): from individual species to whole genera.</title>
        <authorList>
            <person name="Goeker M."/>
        </authorList>
    </citation>
    <scope>NUCLEOTIDE SEQUENCE [LARGE SCALE GENOMIC DNA]</scope>
    <source>
        <strain evidence="2 3">DSM 45312</strain>
    </source>
</reference>
<accession>A0A2P8DIP8</accession>
<dbReference type="OrthoDB" id="3915723at2"/>
<organism evidence="2 3">
    <name type="scientific">Murinocardiopsis flavida</name>
    <dbReference type="NCBI Taxonomy" id="645275"/>
    <lineage>
        <taxon>Bacteria</taxon>
        <taxon>Bacillati</taxon>
        <taxon>Actinomycetota</taxon>
        <taxon>Actinomycetes</taxon>
        <taxon>Streptosporangiales</taxon>
        <taxon>Nocardiopsidaceae</taxon>
        <taxon>Murinocardiopsis</taxon>
    </lineage>
</organism>
<keyword evidence="1" id="KW-0175">Coiled coil</keyword>
<gene>
    <name evidence="2" type="ORF">CLV63_10974</name>
</gene>
<dbReference type="AlphaFoldDB" id="A0A2P8DIP8"/>
<evidence type="ECO:0000256" key="1">
    <source>
        <dbReference type="SAM" id="Coils"/>
    </source>
</evidence>
<keyword evidence="3" id="KW-1185">Reference proteome</keyword>
<dbReference type="RefSeq" id="WP_106583471.1">
    <property type="nucleotide sequence ID" value="NZ_PYGA01000009.1"/>
</dbReference>
<feature type="coiled-coil region" evidence="1">
    <location>
        <begin position="9"/>
        <end position="36"/>
    </location>
</feature>